<dbReference type="Gene3D" id="1.10.287.950">
    <property type="entry name" value="Methyl-accepting chemotaxis protein"/>
    <property type="match status" value="1"/>
</dbReference>
<dbReference type="AlphaFoldDB" id="Q6MJZ4"/>
<dbReference type="GO" id="GO:0006935">
    <property type="term" value="P:chemotaxis"/>
    <property type="evidence" value="ECO:0007669"/>
    <property type="project" value="InterPro"/>
</dbReference>
<feature type="transmembrane region" description="Helical" evidence="4">
    <location>
        <begin position="223"/>
        <end position="242"/>
    </location>
</feature>
<dbReference type="EMBL" id="BX842653">
    <property type="protein sequence ID" value="CAE80415.1"/>
    <property type="molecule type" value="Genomic_DNA"/>
</dbReference>
<dbReference type="GO" id="GO:0007165">
    <property type="term" value="P:signal transduction"/>
    <property type="evidence" value="ECO:0007669"/>
    <property type="project" value="UniProtKB-KW"/>
</dbReference>
<comment type="similarity">
    <text evidence="2">Belongs to the methyl-accepting chemotaxis (MCP) protein family.</text>
</comment>
<dbReference type="PROSITE" id="PS50111">
    <property type="entry name" value="CHEMOTAXIS_TRANSDUC_2"/>
    <property type="match status" value="1"/>
</dbReference>
<dbReference type="SUPFAM" id="SSF58104">
    <property type="entry name" value="Methyl-accepting chemotaxis protein (MCP) signaling domain"/>
    <property type="match status" value="1"/>
</dbReference>
<keyword evidence="5" id="KW-0732">Signal</keyword>
<evidence type="ECO:0000313" key="7">
    <source>
        <dbReference type="EMBL" id="CAE80415.1"/>
    </source>
</evidence>
<dbReference type="Pfam" id="PF00015">
    <property type="entry name" value="MCPsignal"/>
    <property type="match status" value="1"/>
</dbReference>
<dbReference type="PANTHER" id="PTHR43531:SF14">
    <property type="entry name" value="METHYL-ACCEPTING CHEMOTAXIS PROTEIN I-RELATED"/>
    <property type="match status" value="1"/>
</dbReference>
<keyword evidence="8" id="KW-1185">Reference proteome</keyword>
<dbReference type="InterPro" id="IPR004089">
    <property type="entry name" value="MCPsignal_dom"/>
</dbReference>
<dbReference type="InterPro" id="IPR021796">
    <property type="entry name" value="Tll0287-like_dom"/>
</dbReference>
<sequence length="512" mass="54940">MCLKLITKIIAIVSLAAVVSVIAATQVSRTEVHDQGERDLVDKSRAILDQLEGTRDYVASQGGLADYINDIGRRHPDGNVPKELKMNILRRVPIFASIKVGQEQSERSGYNFRVFSPEPRREENQAKTDEMLIYNRFLNEPGLKEIVSSTDDSVIVYRPVRLSEKQGCLICHGHPSQSPFGNGKDVLGYDMENWGDGKLHGVFAITSSMASANAASSDSVNKILLYSFAGLILSVLLAWTVLRKPLENLRTAVSNIKTSSSHLSATSSEISNASQGLSSSATEAAAALEETSASIEELTSMVKMNSDNAQNARLLSTSAMEAAARGEQNMQELISSMQTVSVTAKKVQEITGLIDDIAFQTNLLALNAAVEAARAGENGRGFSVVAEAVRQLALKSAQSAKEISTLISDSVSQIEVSYKTALQGGKTLQVILQESQKVSALNNEIAQASAEQSTGIDQISRALHDLDKVTQNNAASSEETAAASVELSNQSQQLDSMVESVEVVLNGHPKAS</sequence>
<dbReference type="STRING" id="264462.Bd2622"/>
<dbReference type="GO" id="GO:0005886">
    <property type="term" value="C:plasma membrane"/>
    <property type="evidence" value="ECO:0007669"/>
    <property type="project" value="TreeGrafter"/>
</dbReference>
<proteinExistence type="inferred from homology"/>
<dbReference type="InterPro" id="IPR004090">
    <property type="entry name" value="Chemotax_Me-accpt_rcpt"/>
</dbReference>
<evidence type="ECO:0000259" key="6">
    <source>
        <dbReference type="PROSITE" id="PS50111"/>
    </source>
</evidence>
<dbReference type="Pfam" id="PF11845">
    <property type="entry name" value="Tll0287-like"/>
    <property type="match status" value="1"/>
</dbReference>
<dbReference type="eggNOG" id="COG0840">
    <property type="taxonomic scope" value="Bacteria"/>
</dbReference>
<dbReference type="KEGG" id="bba:Bd2622"/>
<feature type="domain" description="Methyl-accepting transducer" evidence="6">
    <location>
        <begin position="259"/>
        <end position="488"/>
    </location>
</feature>
<feature type="signal peptide" evidence="5">
    <location>
        <begin position="1"/>
        <end position="23"/>
    </location>
</feature>
<evidence type="ECO:0000313" key="8">
    <source>
        <dbReference type="Proteomes" id="UP000008080"/>
    </source>
</evidence>
<organism evidence="7 8">
    <name type="scientific">Bdellovibrio bacteriovorus (strain ATCC 15356 / DSM 50701 / NCIMB 9529 / HD100)</name>
    <dbReference type="NCBI Taxonomy" id="264462"/>
    <lineage>
        <taxon>Bacteria</taxon>
        <taxon>Pseudomonadati</taxon>
        <taxon>Bdellovibrionota</taxon>
        <taxon>Bdellovibrionia</taxon>
        <taxon>Bdellovibrionales</taxon>
        <taxon>Pseudobdellovibrionaceae</taxon>
        <taxon>Bdellovibrio</taxon>
    </lineage>
</organism>
<feature type="chain" id="PRO_5004276389" evidence="5">
    <location>
        <begin position="24"/>
        <end position="512"/>
    </location>
</feature>
<dbReference type="PANTHER" id="PTHR43531">
    <property type="entry name" value="PROTEIN ICFG"/>
    <property type="match status" value="1"/>
</dbReference>
<dbReference type="GeneID" id="93013516"/>
<evidence type="ECO:0000256" key="3">
    <source>
        <dbReference type="PROSITE-ProRule" id="PRU00284"/>
    </source>
</evidence>
<dbReference type="GO" id="GO:0004888">
    <property type="term" value="F:transmembrane signaling receptor activity"/>
    <property type="evidence" value="ECO:0007669"/>
    <property type="project" value="InterPro"/>
</dbReference>
<dbReference type="PRINTS" id="PR00260">
    <property type="entry name" value="CHEMTRNSDUCR"/>
</dbReference>
<dbReference type="SMART" id="SM00283">
    <property type="entry name" value="MA"/>
    <property type="match status" value="1"/>
</dbReference>
<evidence type="ECO:0000256" key="4">
    <source>
        <dbReference type="SAM" id="Phobius"/>
    </source>
</evidence>
<keyword evidence="4" id="KW-0472">Membrane</keyword>
<evidence type="ECO:0000256" key="1">
    <source>
        <dbReference type="ARBA" id="ARBA00022481"/>
    </source>
</evidence>
<dbReference type="InterPro" id="IPR051310">
    <property type="entry name" value="MCP_chemotaxis"/>
</dbReference>
<dbReference type="HOGENOM" id="CLU_000445_107_27_7"/>
<protein>
    <submittedName>
        <fullName evidence="7">Methyl-accepting chemotaxis protein</fullName>
    </submittedName>
</protein>
<reference evidence="7 8" key="1">
    <citation type="journal article" date="2004" name="Science">
        <title>A predator unmasked: life cycle of Bdellovibrio bacteriovorus from a genomic perspective.</title>
        <authorList>
            <person name="Rendulic S."/>
            <person name="Jagtap P."/>
            <person name="Rosinus A."/>
            <person name="Eppinger M."/>
            <person name="Baar C."/>
            <person name="Lanz C."/>
            <person name="Keller H."/>
            <person name="Lambert C."/>
            <person name="Evans K.J."/>
            <person name="Goesmann A."/>
            <person name="Meyer F."/>
            <person name="Sockett R.E."/>
            <person name="Schuster S.C."/>
        </authorList>
    </citation>
    <scope>NUCLEOTIDE SEQUENCE [LARGE SCALE GENOMIC DNA]</scope>
    <source>
        <strain evidence="8">ATCC 15356 / DSM 50701 / NCIMB 9529 / HD100</strain>
    </source>
</reference>
<evidence type="ECO:0000256" key="2">
    <source>
        <dbReference type="ARBA" id="ARBA00029447"/>
    </source>
</evidence>
<keyword evidence="4" id="KW-0812">Transmembrane</keyword>
<name>Q6MJZ4_BDEBA</name>
<keyword evidence="3" id="KW-0807">Transducer</keyword>
<accession>Q6MJZ4</accession>
<keyword evidence="4" id="KW-1133">Transmembrane helix</keyword>
<dbReference type="RefSeq" id="WP_011165018.1">
    <property type="nucleotide sequence ID" value="NC_005363.1"/>
</dbReference>
<dbReference type="Proteomes" id="UP000008080">
    <property type="component" value="Chromosome"/>
</dbReference>
<evidence type="ECO:0000256" key="5">
    <source>
        <dbReference type="SAM" id="SignalP"/>
    </source>
</evidence>
<keyword evidence="1" id="KW-0488">Methylation</keyword>
<gene>
    <name evidence="7" type="primary">trg</name>
    <name evidence="7" type="ordered locus">Bd2622</name>
</gene>